<proteinExistence type="inferred from homology"/>
<comment type="caution">
    <text evidence="12">The sequence shown here is derived from an EMBL/GenBank/DDBJ whole genome shotgun (WGS) entry which is preliminary data.</text>
</comment>
<keyword evidence="8" id="KW-0804">Transcription</keyword>
<dbReference type="InterPro" id="IPR002092">
    <property type="entry name" value="DNA-dir_Rpol_phage-type"/>
</dbReference>
<dbReference type="PANTHER" id="PTHR10102:SF27">
    <property type="entry name" value="DNA-DIRECTED RNA POLYMERASE 1B, MITOCHONDRIAL"/>
    <property type="match status" value="1"/>
</dbReference>
<keyword evidence="4 12" id="KW-0240">DNA-directed RNA polymerase</keyword>
<organism evidence="12 13">
    <name type="scientific">Datura stramonium</name>
    <name type="common">Jimsonweed</name>
    <name type="synonym">Common thornapple</name>
    <dbReference type="NCBI Taxonomy" id="4076"/>
    <lineage>
        <taxon>Eukaryota</taxon>
        <taxon>Viridiplantae</taxon>
        <taxon>Streptophyta</taxon>
        <taxon>Embryophyta</taxon>
        <taxon>Tracheophyta</taxon>
        <taxon>Spermatophyta</taxon>
        <taxon>Magnoliopsida</taxon>
        <taxon>eudicotyledons</taxon>
        <taxon>Gunneridae</taxon>
        <taxon>Pentapetalae</taxon>
        <taxon>asterids</taxon>
        <taxon>lamiids</taxon>
        <taxon>Solanales</taxon>
        <taxon>Solanaceae</taxon>
        <taxon>Solanoideae</taxon>
        <taxon>Datureae</taxon>
        <taxon>Datura</taxon>
    </lineage>
</organism>
<protein>
    <recommendedName>
        <fullName evidence="3">DNA-directed RNA polymerase</fullName>
        <ecNumber evidence="3">2.7.7.6</ecNumber>
    </recommendedName>
</protein>
<evidence type="ECO:0000256" key="3">
    <source>
        <dbReference type="ARBA" id="ARBA00012418"/>
    </source>
</evidence>
<evidence type="ECO:0000256" key="8">
    <source>
        <dbReference type="ARBA" id="ARBA00023163"/>
    </source>
</evidence>
<dbReference type="Gene3D" id="1.10.1320.10">
    <property type="entry name" value="DNA-directed RNA polymerase, N-terminal domain"/>
    <property type="match status" value="1"/>
</dbReference>
<dbReference type="GO" id="GO:0000428">
    <property type="term" value="C:DNA-directed RNA polymerase complex"/>
    <property type="evidence" value="ECO:0007669"/>
    <property type="project" value="UniProtKB-KW"/>
</dbReference>
<evidence type="ECO:0000256" key="10">
    <source>
        <dbReference type="SAM" id="Coils"/>
    </source>
</evidence>
<feature type="coiled-coil region" evidence="10">
    <location>
        <begin position="122"/>
        <end position="191"/>
    </location>
</feature>
<evidence type="ECO:0000256" key="5">
    <source>
        <dbReference type="ARBA" id="ARBA00022679"/>
    </source>
</evidence>
<reference evidence="12 13" key="1">
    <citation type="journal article" date="2021" name="BMC Genomics">
        <title>Datura genome reveals duplications of psychoactive alkaloid biosynthetic genes and high mutation rate following tissue culture.</title>
        <authorList>
            <person name="Rajewski A."/>
            <person name="Carter-House D."/>
            <person name="Stajich J."/>
            <person name="Litt A."/>
        </authorList>
    </citation>
    <scope>NUCLEOTIDE SEQUENCE [LARGE SCALE GENOMIC DNA]</scope>
    <source>
        <strain evidence="12">AR-01</strain>
    </source>
</reference>
<evidence type="ECO:0000256" key="4">
    <source>
        <dbReference type="ARBA" id="ARBA00022478"/>
    </source>
</evidence>
<dbReference type="InterPro" id="IPR029262">
    <property type="entry name" value="RPOL_N"/>
</dbReference>
<sequence length="863" mass="97842">MWRYISKQAYSRKFRNTNDSAFLGFSQYSSSFGKTRPLKGLCEESHRNPNLGLSQSCIFSRVTGKIRHLDGMYEDSPKNHHLGSSQSSIFSRLKGDFRVCSHMGCGSLGFLRSYGSAAEAIASTSEEDIDEIQELMEEMNKENEALKTNLQPKQPKTIGGMGIGKYNFLRRRQIKVETEAWEEAAKEYQELLVDMCEQRLAPNLPYMKSLFLGWFEPLRDAIAAEQKLCDEGKNRGAYAPFFDQLPAEMMAVITMHKLMGLLMTGGGTGSARVVQAASHIGEAIENEARIYKFLEKTKKNNALSGSLEETAGDIMKERERLRKKVKILMKKQKLQQVRKIVKKQDDEKPWGQDNLVKVGCRLIQILMETAYIQPPNDQLDDCPPDIRPAFVHTLKTVETVKGSRRYGVIQCDPLVRKGLDKSARHMVIPYMPMLVPPQNWSGYDKGAYLFLPSYIMRTHGAKQQREAVKRVPKKQLEPVFQALDTLGNTKWRVNKRVLGILDRIWASGGRLADLVDREDVPLPEQPDTEDEAEMKKWKWKVKAAKKENSERHSQRCDIELKLADGSCNGLQHYAALGRDKLGAAAVNLVAGDKPADVYSGIAARVLDIMKRDADKDPATDPNVMRARLLINQVDRKLVKQTVMTSVYGVTYIGARDQIKRRLKERGAIEDDNELFAAACYAAKTTLTALGEMFEAARSIMSWLGDCAKIIATENQPVRWTTPLGLPVVQPYRKLGRHLIKTSLQILTLQRETDKVMVKRQRTAFPPNFVHSLDGSHMMMTAIACKEAGLSFAGVHDSYWTHACDVDQMNRILREKFVELYEAPILENLLESFQQSFPELQFPPLPERGDFDLREVLESPYFFN</sequence>
<keyword evidence="5" id="KW-0808">Transferase</keyword>
<evidence type="ECO:0000313" key="13">
    <source>
        <dbReference type="Proteomes" id="UP000823775"/>
    </source>
</evidence>
<dbReference type="Pfam" id="PF14700">
    <property type="entry name" value="RPOL_N"/>
    <property type="match status" value="1"/>
</dbReference>
<dbReference type="PROSITE" id="PS00489">
    <property type="entry name" value="RNA_POL_PHAGE_2"/>
    <property type="match status" value="1"/>
</dbReference>
<comment type="similarity">
    <text evidence="2">Belongs to the phage and mitochondrial RNA polymerase family.</text>
</comment>
<dbReference type="EC" id="2.7.7.6" evidence="3"/>
<evidence type="ECO:0000256" key="7">
    <source>
        <dbReference type="ARBA" id="ARBA00022946"/>
    </source>
</evidence>
<comment type="function">
    <text evidence="1">DNA-dependent RNA polymerase catalyzes the transcription of DNA into RNA using the four ribonucleoside triphosphates as substrates.</text>
</comment>
<keyword evidence="7" id="KW-0809">Transit peptide</keyword>
<keyword evidence="10" id="KW-0175">Coiled coil</keyword>
<dbReference type="InterPro" id="IPR024075">
    <property type="entry name" value="DNA-dir_RNA_pol_helix_hairp_sf"/>
</dbReference>
<evidence type="ECO:0000256" key="1">
    <source>
        <dbReference type="ARBA" id="ARBA00004026"/>
    </source>
</evidence>
<evidence type="ECO:0000256" key="6">
    <source>
        <dbReference type="ARBA" id="ARBA00022695"/>
    </source>
</evidence>
<accession>A0ABS8VEU5</accession>
<dbReference type="InterPro" id="IPR043502">
    <property type="entry name" value="DNA/RNA_pol_sf"/>
</dbReference>
<dbReference type="InterPro" id="IPR046950">
    <property type="entry name" value="DNA-dir_Rpol_C_phage-type"/>
</dbReference>
<evidence type="ECO:0000256" key="2">
    <source>
        <dbReference type="ARBA" id="ARBA00009493"/>
    </source>
</evidence>
<evidence type="ECO:0000313" key="12">
    <source>
        <dbReference type="EMBL" id="MCD9645374.1"/>
    </source>
</evidence>
<comment type="catalytic activity">
    <reaction evidence="9">
        <text>RNA(n) + a ribonucleoside 5'-triphosphate = RNA(n+1) + diphosphate</text>
        <dbReference type="Rhea" id="RHEA:21248"/>
        <dbReference type="Rhea" id="RHEA-COMP:14527"/>
        <dbReference type="Rhea" id="RHEA-COMP:17342"/>
        <dbReference type="ChEBI" id="CHEBI:33019"/>
        <dbReference type="ChEBI" id="CHEBI:61557"/>
        <dbReference type="ChEBI" id="CHEBI:140395"/>
        <dbReference type="EC" id="2.7.7.6"/>
    </reaction>
</comment>
<dbReference type="InterPro" id="IPR037159">
    <property type="entry name" value="RNA_POL_N_sf"/>
</dbReference>
<dbReference type="EMBL" id="JACEIK010004409">
    <property type="protein sequence ID" value="MCD9645374.1"/>
    <property type="molecule type" value="Genomic_DNA"/>
</dbReference>
<name>A0ABS8VEU5_DATST</name>
<evidence type="ECO:0000256" key="9">
    <source>
        <dbReference type="ARBA" id="ARBA00048552"/>
    </source>
</evidence>
<evidence type="ECO:0000259" key="11">
    <source>
        <dbReference type="SMART" id="SM01311"/>
    </source>
</evidence>
<keyword evidence="6" id="KW-0548">Nucleotidyltransferase</keyword>
<feature type="domain" description="DNA-directed RNA polymerase N-terminal" evidence="11">
    <location>
        <begin position="171"/>
        <end position="488"/>
    </location>
</feature>
<dbReference type="SUPFAM" id="SSF56672">
    <property type="entry name" value="DNA/RNA polymerases"/>
    <property type="match status" value="1"/>
</dbReference>
<dbReference type="Gene3D" id="1.10.287.260">
    <property type="match status" value="1"/>
</dbReference>
<dbReference type="Proteomes" id="UP000823775">
    <property type="component" value="Unassembled WGS sequence"/>
</dbReference>
<dbReference type="Gene3D" id="1.10.150.20">
    <property type="entry name" value="5' to 3' exonuclease, C-terminal subdomain"/>
    <property type="match status" value="1"/>
</dbReference>
<keyword evidence="13" id="KW-1185">Reference proteome</keyword>
<dbReference type="Pfam" id="PF00940">
    <property type="entry name" value="RNA_pol"/>
    <property type="match status" value="1"/>
</dbReference>
<gene>
    <name evidence="12" type="primary">RPOT1_3</name>
    <name evidence="12" type="ORF">HAX54_034230</name>
</gene>
<dbReference type="PANTHER" id="PTHR10102">
    <property type="entry name" value="DNA-DIRECTED RNA POLYMERASE, MITOCHONDRIAL"/>
    <property type="match status" value="1"/>
</dbReference>
<dbReference type="SMART" id="SM01311">
    <property type="entry name" value="RPOL_N"/>
    <property type="match status" value="1"/>
</dbReference>